<keyword evidence="1" id="KW-0472">Membrane</keyword>
<accession>A0A9X2L3F8</accession>
<dbReference type="EMBL" id="JANDBC010000001">
    <property type="protein sequence ID" value="MCP9291559.1"/>
    <property type="molecule type" value="Genomic_DNA"/>
</dbReference>
<keyword evidence="3" id="KW-1185">Reference proteome</keyword>
<keyword evidence="1" id="KW-0812">Transmembrane</keyword>
<feature type="transmembrane region" description="Helical" evidence="1">
    <location>
        <begin position="37"/>
        <end position="58"/>
    </location>
</feature>
<evidence type="ECO:0000313" key="2">
    <source>
        <dbReference type="EMBL" id="MCP9291559.1"/>
    </source>
</evidence>
<proteinExistence type="predicted"/>
<reference evidence="2" key="1">
    <citation type="submission" date="2022-06" db="EMBL/GenBank/DDBJ databases">
        <title>Gracilimonas sp. CAU 1638 isolated from sea sediment.</title>
        <authorList>
            <person name="Kim W."/>
        </authorList>
    </citation>
    <scope>NUCLEOTIDE SEQUENCE</scope>
    <source>
        <strain evidence="2">CAU 1638</strain>
    </source>
</reference>
<feature type="transmembrane region" description="Helical" evidence="1">
    <location>
        <begin position="7"/>
        <end position="25"/>
    </location>
</feature>
<sequence length="155" mass="17306">MDNLPRFIFYASGILMISAAFTLISSEFLSMISNPTYVGLLVLLGFGLVYMNLVFLSGRRFMRRLQGPNPAPYVFALLVAVAPLVWVQIYDAGLGDSRLTFMFTVIVACGSGAFFGHRAGLKAQAKFQENLKEYLNQDEKTPDDLKRSHDNLNKN</sequence>
<name>A0A9X2L3F8_9BACT</name>
<protein>
    <submittedName>
        <fullName evidence="2">Uncharacterized protein</fullName>
    </submittedName>
</protein>
<feature type="transmembrane region" description="Helical" evidence="1">
    <location>
        <begin position="70"/>
        <end position="89"/>
    </location>
</feature>
<keyword evidence="1" id="KW-1133">Transmembrane helix</keyword>
<comment type="caution">
    <text evidence="2">The sequence shown here is derived from an EMBL/GenBank/DDBJ whole genome shotgun (WGS) entry which is preliminary data.</text>
</comment>
<dbReference type="Proteomes" id="UP001139125">
    <property type="component" value="Unassembled WGS sequence"/>
</dbReference>
<feature type="transmembrane region" description="Helical" evidence="1">
    <location>
        <begin position="101"/>
        <end position="121"/>
    </location>
</feature>
<gene>
    <name evidence="2" type="ORF">NM125_08195</name>
</gene>
<evidence type="ECO:0000313" key="3">
    <source>
        <dbReference type="Proteomes" id="UP001139125"/>
    </source>
</evidence>
<evidence type="ECO:0000256" key="1">
    <source>
        <dbReference type="SAM" id="Phobius"/>
    </source>
</evidence>
<dbReference type="AlphaFoldDB" id="A0A9X2L3F8"/>
<organism evidence="2 3">
    <name type="scientific">Gracilimonas sediminicola</name>
    <dbReference type="NCBI Taxonomy" id="2952158"/>
    <lineage>
        <taxon>Bacteria</taxon>
        <taxon>Pseudomonadati</taxon>
        <taxon>Balneolota</taxon>
        <taxon>Balneolia</taxon>
        <taxon>Balneolales</taxon>
        <taxon>Balneolaceae</taxon>
        <taxon>Gracilimonas</taxon>
    </lineage>
</organism>
<dbReference type="RefSeq" id="WP_255134423.1">
    <property type="nucleotide sequence ID" value="NZ_JANDBC010000001.1"/>
</dbReference>